<dbReference type="GO" id="GO:0005506">
    <property type="term" value="F:iron ion binding"/>
    <property type="evidence" value="ECO:0007669"/>
    <property type="project" value="InterPro"/>
</dbReference>
<dbReference type="Pfam" id="PF00067">
    <property type="entry name" value="p450"/>
    <property type="match status" value="1"/>
</dbReference>
<dbReference type="PANTHER" id="PTHR24300:SF375">
    <property type="entry name" value="CYTOCHROME P450 FAMILY"/>
    <property type="match status" value="1"/>
</dbReference>
<dbReference type="GO" id="GO:0006082">
    <property type="term" value="P:organic acid metabolic process"/>
    <property type="evidence" value="ECO:0007669"/>
    <property type="project" value="TreeGrafter"/>
</dbReference>
<sequence length="140" mass="16920">MILFILLLSFLWLCFYNFYYKRRNLPPGPIPLPLFGNALSIFTVTSFEEMYIKWQKKYGNVYTYWQAETPMVVIADFNTIQETLQRDGDSYTGRQNLENFNRYLTGLYYHVQPRFELRNVVLAPLLPDRDTHRFLQLFYF</sequence>
<dbReference type="GO" id="GO:0016712">
    <property type="term" value="F:oxidoreductase activity, acting on paired donors, with incorporation or reduction of molecular oxygen, reduced flavin or flavoprotein as one donor, and incorporation of one atom of oxygen"/>
    <property type="evidence" value="ECO:0007669"/>
    <property type="project" value="TreeGrafter"/>
</dbReference>
<keyword evidence="3" id="KW-0408">Iron</keyword>
<name>A0AAD4QX18_9BILA</name>
<reference evidence="5" key="1">
    <citation type="submission" date="2022-01" db="EMBL/GenBank/DDBJ databases">
        <title>Genome Sequence Resource for Two Populations of Ditylenchus destructor, the Migratory Endoparasitic Phytonematode.</title>
        <authorList>
            <person name="Zhang H."/>
            <person name="Lin R."/>
            <person name="Xie B."/>
        </authorList>
    </citation>
    <scope>NUCLEOTIDE SEQUENCE</scope>
    <source>
        <strain evidence="5">BazhouSP</strain>
    </source>
</reference>
<evidence type="ECO:0000313" key="5">
    <source>
        <dbReference type="EMBL" id="KAI1706806.1"/>
    </source>
</evidence>
<evidence type="ECO:0000313" key="6">
    <source>
        <dbReference type="Proteomes" id="UP001201812"/>
    </source>
</evidence>
<comment type="caution">
    <text evidence="5">The sequence shown here is derived from an EMBL/GenBank/DDBJ whole genome shotgun (WGS) entry which is preliminary data.</text>
</comment>
<dbReference type="InterPro" id="IPR001128">
    <property type="entry name" value="Cyt_P450"/>
</dbReference>
<proteinExistence type="inferred from homology"/>
<dbReference type="EMBL" id="JAKKPZ010000045">
    <property type="protein sequence ID" value="KAI1706806.1"/>
    <property type="molecule type" value="Genomic_DNA"/>
</dbReference>
<evidence type="ECO:0000256" key="4">
    <source>
        <dbReference type="ARBA" id="ARBA00023033"/>
    </source>
</evidence>
<dbReference type="GO" id="GO:0020037">
    <property type="term" value="F:heme binding"/>
    <property type="evidence" value="ECO:0007669"/>
    <property type="project" value="InterPro"/>
</dbReference>
<dbReference type="PRINTS" id="PR00463">
    <property type="entry name" value="EP450I"/>
</dbReference>
<comment type="similarity">
    <text evidence="1">Belongs to the cytochrome P450 family.</text>
</comment>
<dbReference type="Gene3D" id="1.10.630.10">
    <property type="entry name" value="Cytochrome P450"/>
    <property type="match status" value="1"/>
</dbReference>
<dbReference type="PANTHER" id="PTHR24300">
    <property type="entry name" value="CYTOCHROME P450 508A4-RELATED"/>
    <property type="match status" value="1"/>
</dbReference>
<evidence type="ECO:0000256" key="2">
    <source>
        <dbReference type="ARBA" id="ARBA00022723"/>
    </source>
</evidence>
<keyword evidence="4" id="KW-0503">Monooxygenase</keyword>
<protein>
    <submittedName>
        <fullName evidence="5">Cytochrome p450 domain-containing protein</fullName>
    </submittedName>
</protein>
<accession>A0AAD4QX18</accession>
<keyword evidence="4" id="KW-0560">Oxidoreductase</keyword>
<dbReference type="GO" id="GO:0005737">
    <property type="term" value="C:cytoplasm"/>
    <property type="evidence" value="ECO:0007669"/>
    <property type="project" value="TreeGrafter"/>
</dbReference>
<dbReference type="InterPro" id="IPR002401">
    <property type="entry name" value="Cyt_P450_E_grp-I"/>
</dbReference>
<organism evidence="5 6">
    <name type="scientific">Ditylenchus destructor</name>
    <dbReference type="NCBI Taxonomy" id="166010"/>
    <lineage>
        <taxon>Eukaryota</taxon>
        <taxon>Metazoa</taxon>
        <taxon>Ecdysozoa</taxon>
        <taxon>Nematoda</taxon>
        <taxon>Chromadorea</taxon>
        <taxon>Rhabditida</taxon>
        <taxon>Tylenchina</taxon>
        <taxon>Tylenchomorpha</taxon>
        <taxon>Sphaerularioidea</taxon>
        <taxon>Anguinidae</taxon>
        <taxon>Anguininae</taxon>
        <taxon>Ditylenchus</taxon>
    </lineage>
</organism>
<dbReference type="InterPro" id="IPR050182">
    <property type="entry name" value="Cytochrome_P450_fam2"/>
</dbReference>
<evidence type="ECO:0000256" key="3">
    <source>
        <dbReference type="ARBA" id="ARBA00023004"/>
    </source>
</evidence>
<dbReference type="AlphaFoldDB" id="A0AAD4QX18"/>
<dbReference type="GO" id="GO:0006805">
    <property type="term" value="P:xenobiotic metabolic process"/>
    <property type="evidence" value="ECO:0007669"/>
    <property type="project" value="TreeGrafter"/>
</dbReference>
<dbReference type="InterPro" id="IPR036396">
    <property type="entry name" value="Cyt_P450_sf"/>
</dbReference>
<dbReference type="Proteomes" id="UP001201812">
    <property type="component" value="Unassembled WGS sequence"/>
</dbReference>
<gene>
    <name evidence="5" type="ORF">DdX_12800</name>
</gene>
<keyword evidence="2" id="KW-0479">Metal-binding</keyword>
<dbReference type="SUPFAM" id="SSF48264">
    <property type="entry name" value="Cytochrome P450"/>
    <property type="match status" value="1"/>
</dbReference>
<keyword evidence="6" id="KW-1185">Reference proteome</keyword>
<evidence type="ECO:0000256" key="1">
    <source>
        <dbReference type="ARBA" id="ARBA00010617"/>
    </source>
</evidence>